<dbReference type="SUPFAM" id="SSF56037">
    <property type="entry name" value="PheT/TilS domain"/>
    <property type="match status" value="1"/>
</dbReference>
<comment type="catalytic activity">
    <reaction evidence="10 11">
        <text>tRNA(Phe) + L-phenylalanine + ATP = L-phenylalanyl-tRNA(Phe) + AMP + diphosphate + H(+)</text>
        <dbReference type="Rhea" id="RHEA:19413"/>
        <dbReference type="Rhea" id="RHEA-COMP:9668"/>
        <dbReference type="Rhea" id="RHEA-COMP:9699"/>
        <dbReference type="ChEBI" id="CHEBI:15378"/>
        <dbReference type="ChEBI" id="CHEBI:30616"/>
        <dbReference type="ChEBI" id="CHEBI:33019"/>
        <dbReference type="ChEBI" id="CHEBI:58095"/>
        <dbReference type="ChEBI" id="CHEBI:78442"/>
        <dbReference type="ChEBI" id="CHEBI:78531"/>
        <dbReference type="ChEBI" id="CHEBI:456215"/>
        <dbReference type="EC" id="6.1.1.20"/>
    </reaction>
</comment>
<comment type="cofactor">
    <cofactor evidence="11">
        <name>Mg(2+)</name>
        <dbReference type="ChEBI" id="CHEBI:18420"/>
    </cofactor>
    <text evidence="11">Binds 2 magnesium ions per tetramer.</text>
</comment>
<dbReference type="Pfam" id="PF03484">
    <property type="entry name" value="B5"/>
    <property type="match status" value="1"/>
</dbReference>
<keyword evidence="6 11" id="KW-0067">ATP-binding</keyword>
<dbReference type="PANTHER" id="PTHR10947">
    <property type="entry name" value="PHENYLALANYL-TRNA SYNTHETASE BETA CHAIN AND LEUCINE-RICH REPEAT-CONTAINING PROTEIN 47"/>
    <property type="match status" value="1"/>
</dbReference>
<dbReference type="SUPFAM" id="SSF54991">
    <property type="entry name" value="Anticodon-binding domain of PheRS"/>
    <property type="match status" value="1"/>
</dbReference>
<dbReference type="InterPro" id="IPR045864">
    <property type="entry name" value="aa-tRNA-synth_II/BPL/LPL"/>
</dbReference>
<feature type="binding site" evidence="11">
    <location>
        <position position="343"/>
    </location>
    <ligand>
        <name>Mg(2+)</name>
        <dbReference type="ChEBI" id="CHEBI:18420"/>
        <note>shared with alpha subunit</note>
    </ligand>
</feature>
<dbReference type="InterPro" id="IPR005146">
    <property type="entry name" value="B3/B4_tRNA-bd"/>
</dbReference>
<dbReference type="PROSITE" id="PS51447">
    <property type="entry name" value="FDX_ACB"/>
    <property type="match status" value="1"/>
</dbReference>
<evidence type="ECO:0000256" key="11">
    <source>
        <dbReference type="HAMAP-Rule" id="MF_00283"/>
    </source>
</evidence>
<evidence type="ECO:0000256" key="2">
    <source>
        <dbReference type="ARBA" id="ARBA00011209"/>
    </source>
</evidence>
<proteinExistence type="inferred from homology"/>
<keyword evidence="11" id="KW-0963">Cytoplasm</keyword>
<evidence type="ECO:0000256" key="8">
    <source>
        <dbReference type="ARBA" id="ARBA00022917"/>
    </source>
</evidence>
<dbReference type="GO" id="GO:0005524">
    <property type="term" value="F:ATP binding"/>
    <property type="evidence" value="ECO:0007669"/>
    <property type="project" value="UniProtKB-UniRule"/>
</dbReference>
<evidence type="ECO:0000256" key="10">
    <source>
        <dbReference type="ARBA" id="ARBA00049255"/>
    </source>
</evidence>
<comment type="caution">
    <text evidence="14">The sequence shown here is derived from an EMBL/GenBank/DDBJ whole genome shotgun (WGS) entry which is preliminary data.</text>
</comment>
<keyword evidence="15" id="KW-1185">Reference proteome</keyword>
<dbReference type="SUPFAM" id="SSF55681">
    <property type="entry name" value="Class II aaRS and biotin synthetases"/>
    <property type="match status" value="1"/>
</dbReference>
<evidence type="ECO:0000256" key="3">
    <source>
        <dbReference type="ARBA" id="ARBA00022598"/>
    </source>
</evidence>
<dbReference type="Gene3D" id="3.30.930.10">
    <property type="entry name" value="Bira Bifunctional Protein, Domain 2"/>
    <property type="match status" value="1"/>
</dbReference>
<dbReference type="Pfam" id="PF17759">
    <property type="entry name" value="tRNA_synthFbeta"/>
    <property type="match status" value="1"/>
</dbReference>
<dbReference type="PANTHER" id="PTHR10947:SF0">
    <property type="entry name" value="PHENYLALANINE--TRNA LIGASE BETA SUBUNIT"/>
    <property type="match status" value="1"/>
</dbReference>
<keyword evidence="3 11" id="KW-0436">Ligase</keyword>
<comment type="subunit">
    <text evidence="2 11">Tetramer of two alpha and two beta subunits.</text>
</comment>
<feature type="domain" description="B5" evidence="13">
    <location>
        <begin position="280"/>
        <end position="355"/>
    </location>
</feature>
<feature type="binding site" evidence="11">
    <location>
        <position position="339"/>
    </location>
    <ligand>
        <name>Mg(2+)</name>
        <dbReference type="ChEBI" id="CHEBI:18420"/>
        <note>shared with alpha subunit</note>
    </ligand>
</feature>
<dbReference type="InterPro" id="IPR004532">
    <property type="entry name" value="Phe-tRNA-ligase_IIc_bsu_bact"/>
</dbReference>
<dbReference type="Gene3D" id="3.30.70.380">
    <property type="entry name" value="Ferrodoxin-fold anticodon-binding domain"/>
    <property type="match status" value="1"/>
</dbReference>
<protein>
    <recommendedName>
        <fullName evidence="11">Phenylalanine--tRNA ligase beta subunit</fullName>
        <ecNumber evidence="11">6.1.1.20</ecNumber>
    </recommendedName>
    <alternativeName>
        <fullName evidence="11">Phenylalanyl-tRNA synthetase beta subunit</fullName>
        <shortName evidence="11">PheRS</shortName>
    </alternativeName>
</protein>
<keyword evidence="7 11" id="KW-0460">Magnesium</keyword>
<dbReference type="InterPro" id="IPR041616">
    <property type="entry name" value="PheRS_beta_core"/>
</dbReference>
<dbReference type="InterPro" id="IPR045060">
    <property type="entry name" value="Phe-tRNA-ligase_IIc_bsu"/>
</dbReference>
<keyword evidence="5 11" id="KW-0547">Nucleotide-binding</keyword>
<gene>
    <name evidence="11 14" type="primary">pheT</name>
    <name evidence="14" type="ORF">J3U88_27525</name>
</gene>
<evidence type="ECO:0000256" key="9">
    <source>
        <dbReference type="ARBA" id="ARBA00023146"/>
    </source>
</evidence>
<dbReference type="PROSITE" id="PS51483">
    <property type="entry name" value="B5"/>
    <property type="match status" value="1"/>
</dbReference>
<dbReference type="InterPro" id="IPR009061">
    <property type="entry name" value="DNA-bd_dom_put_sf"/>
</dbReference>
<dbReference type="InterPro" id="IPR005147">
    <property type="entry name" value="tRNA_synthase_B5-dom"/>
</dbReference>
<evidence type="ECO:0000256" key="7">
    <source>
        <dbReference type="ARBA" id="ARBA00022842"/>
    </source>
</evidence>
<dbReference type="Gene3D" id="3.50.40.10">
    <property type="entry name" value="Phenylalanyl-trna Synthetase, Chain B, domain 3"/>
    <property type="match status" value="1"/>
</dbReference>
<dbReference type="InterPro" id="IPR005121">
    <property type="entry name" value="Fdx_antiC-bd"/>
</dbReference>
<dbReference type="EMBL" id="JAFREP010000033">
    <property type="protein sequence ID" value="MBO1322255.1"/>
    <property type="molecule type" value="Genomic_DNA"/>
</dbReference>
<evidence type="ECO:0000256" key="5">
    <source>
        <dbReference type="ARBA" id="ARBA00022741"/>
    </source>
</evidence>
<dbReference type="Pfam" id="PF03483">
    <property type="entry name" value="B3_4"/>
    <property type="match status" value="1"/>
</dbReference>
<dbReference type="GO" id="GO:0004826">
    <property type="term" value="F:phenylalanine-tRNA ligase activity"/>
    <property type="evidence" value="ECO:0007669"/>
    <property type="project" value="UniProtKB-UniRule"/>
</dbReference>
<keyword evidence="9 11" id="KW-0030">Aminoacyl-tRNA synthetase</keyword>
<dbReference type="EC" id="6.1.1.20" evidence="11"/>
<dbReference type="SMART" id="SM00874">
    <property type="entry name" value="B5"/>
    <property type="match status" value="1"/>
</dbReference>
<evidence type="ECO:0000313" key="15">
    <source>
        <dbReference type="Proteomes" id="UP000664417"/>
    </source>
</evidence>
<sequence>MYFQYEWVAQYLENAPTLDRMMDILNATGLETERKGDGLEIEHTINRPDAMSHYGVAREIAVKNGSPLREPKLFGGDIAALEGWTISSDDPAMCPQYMGLLVENVKAEPSPQWLVDRLTAIEQTSHNFLVDLTNFLLWEFGHPSHAFDADKLAGNQLRVRFAEKGETLTTLDGNDHKAEGYLCIADAERPVAFAGVMGGANSEVDENTTRLLLELAAFDPVQVRYTGRDKQIHSDARHRFERGIDRENMDRIIRRFLHLLLEQQPDARVIGLLDMNVAPFERKSLVLRRQRLDQLLGISLPDEQVMELLQRMAFRPEKIDQGWRVLPPGYKVDVTREVDVIEELIRFAGFDLLTSELPAMGGSSYRPQPLLVGERLCRGVLVGMGLQQAVSFSFAPEDAEALFAAGGEPMRVRNPMNIKQAVMRRNILPTLLACVATNAKRGLRRQQLFEIGHVFDGGREPHHLAMVLGFDRDRASWFEGDQQHPFYHIKGFVEALAERLGLALTFRSDVPAWLQQGEAVSIYLGERLIGGMGCVSSKIVKFYEFDQPLVVAELSLDFLADHDLPLPNVTELSDQPAMRQDMAFVVDRHHEVGAIQQHILGLNPEFLELLELFDVYEGKPLEKGKKSVGFRFHFRAKERTLVSEEVAKVMETVVESVRKTFGAVIRI</sequence>
<name>A0A8J7QQE6_9BACT</name>
<comment type="similarity">
    <text evidence="1 11">Belongs to the phenylalanyl-tRNA synthetase beta subunit family. Type 1 subfamily.</text>
</comment>
<evidence type="ECO:0000313" key="14">
    <source>
        <dbReference type="EMBL" id="MBO1322255.1"/>
    </source>
</evidence>
<dbReference type="HAMAP" id="MF_00283">
    <property type="entry name" value="Phe_tRNA_synth_beta1"/>
    <property type="match status" value="1"/>
</dbReference>
<dbReference type="InterPro" id="IPR036690">
    <property type="entry name" value="Fdx_antiC-bd_sf"/>
</dbReference>
<dbReference type="GO" id="GO:0006432">
    <property type="term" value="P:phenylalanyl-tRNA aminoacylation"/>
    <property type="evidence" value="ECO:0007669"/>
    <property type="project" value="UniProtKB-UniRule"/>
</dbReference>
<dbReference type="CDD" id="cd00769">
    <property type="entry name" value="PheRS_beta_core"/>
    <property type="match status" value="1"/>
</dbReference>
<dbReference type="GO" id="GO:0009328">
    <property type="term" value="C:phenylalanine-tRNA ligase complex"/>
    <property type="evidence" value="ECO:0007669"/>
    <property type="project" value="TreeGrafter"/>
</dbReference>
<keyword evidence="4 11" id="KW-0479">Metal-binding</keyword>
<comment type="subcellular location">
    <subcellularLocation>
        <location evidence="11">Cytoplasm</location>
    </subcellularLocation>
</comment>
<dbReference type="GO" id="GO:0000287">
    <property type="term" value="F:magnesium ion binding"/>
    <property type="evidence" value="ECO:0007669"/>
    <property type="project" value="UniProtKB-UniRule"/>
</dbReference>
<feature type="domain" description="FDX-ACB" evidence="12">
    <location>
        <begin position="573"/>
        <end position="666"/>
    </location>
</feature>
<feature type="binding site" evidence="11">
    <location>
        <position position="342"/>
    </location>
    <ligand>
        <name>Mg(2+)</name>
        <dbReference type="ChEBI" id="CHEBI:18420"/>
        <note>shared with alpha subunit</note>
    </ligand>
</feature>
<keyword evidence="8 11" id="KW-0648">Protein biosynthesis</keyword>
<evidence type="ECO:0000256" key="4">
    <source>
        <dbReference type="ARBA" id="ARBA00022723"/>
    </source>
</evidence>
<evidence type="ECO:0000259" key="13">
    <source>
        <dbReference type="PROSITE" id="PS51483"/>
    </source>
</evidence>
<evidence type="ECO:0000259" key="12">
    <source>
        <dbReference type="PROSITE" id="PS51447"/>
    </source>
</evidence>
<dbReference type="Pfam" id="PF03147">
    <property type="entry name" value="FDX-ACB"/>
    <property type="match status" value="1"/>
</dbReference>
<dbReference type="InterPro" id="IPR020825">
    <property type="entry name" value="Phe-tRNA_synthase-like_B3/B4"/>
</dbReference>
<evidence type="ECO:0000256" key="1">
    <source>
        <dbReference type="ARBA" id="ARBA00008653"/>
    </source>
</evidence>
<dbReference type="SMART" id="SM00896">
    <property type="entry name" value="FDX-ACB"/>
    <property type="match status" value="1"/>
</dbReference>
<dbReference type="Proteomes" id="UP000664417">
    <property type="component" value="Unassembled WGS sequence"/>
</dbReference>
<dbReference type="AlphaFoldDB" id="A0A8J7QQE6"/>
<dbReference type="GO" id="GO:0003723">
    <property type="term" value="F:RNA binding"/>
    <property type="evidence" value="ECO:0007669"/>
    <property type="project" value="InterPro"/>
</dbReference>
<organism evidence="14 15">
    <name type="scientific">Acanthopleuribacter pedis</name>
    <dbReference type="NCBI Taxonomy" id="442870"/>
    <lineage>
        <taxon>Bacteria</taxon>
        <taxon>Pseudomonadati</taxon>
        <taxon>Acidobacteriota</taxon>
        <taxon>Holophagae</taxon>
        <taxon>Acanthopleuribacterales</taxon>
        <taxon>Acanthopleuribacteraceae</taxon>
        <taxon>Acanthopleuribacter</taxon>
    </lineage>
</organism>
<evidence type="ECO:0000256" key="6">
    <source>
        <dbReference type="ARBA" id="ARBA00022840"/>
    </source>
</evidence>
<dbReference type="NCBIfam" id="TIGR00472">
    <property type="entry name" value="pheT_bact"/>
    <property type="match status" value="1"/>
</dbReference>
<feature type="binding site" evidence="11">
    <location>
        <position position="333"/>
    </location>
    <ligand>
        <name>Mg(2+)</name>
        <dbReference type="ChEBI" id="CHEBI:18420"/>
        <note>shared with alpha subunit</note>
    </ligand>
</feature>
<dbReference type="RefSeq" id="WP_207862227.1">
    <property type="nucleotide sequence ID" value="NZ_JAFREP010000033.1"/>
</dbReference>
<reference evidence="14" key="1">
    <citation type="submission" date="2021-03" db="EMBL/GenBank/DDBJ databases">
        <authorList>
            <person name="Wang G."/>
        </authorList>
    </citation>
    <scope>NUCLEOTIDE SEQUENCE</scope>
    <source>
        <strain evidence="14">KCTC 12899</strain>
    </source>
</reference>
<dbReference type="SUPFAM" id="SSF46955">
    <property type="entry name" value="Putative DNA-binding domain"/>
    <property type="match status" value="2"/>
</dbReference>
<dbReference type="Gene3D" id="3.30.56.10">
    <property type="match status" value="2"/>
</dbReference>
<dbReference type="SMART" id="SM00873">
    <property type="entry name" value="B3_4"/>
    <property type="match status" value="1"/>
</dbReference>
<accession>A0A8J7QQE6</accession>